<dbReference type="EMBL" id="GDQN01007467">
    <property type="protein sequence ID" value="JAT83587.1"/>
    <property type="molecule type" value="Transcribed_RNA"/>
</dbReference>
<gene>
    <name evidence="1" type="ORF">g.14366</name>
</gene>
<protein>
    <submittedName>
        <fullName evidence="1">Uncharacterized protein</fullName>
    </submittedName>
</protein>
<evidence type="ECO:0000313" key="1">
    <source>
        <dbReference type="EMBL" id="JAT83587.1"/>
    </source>
</evidence>
<dbReference type="OrthoDB" id="8194935at2759"/>
<name>A0A1E1W9J0_PECGO</name>
<reference evidence="1" key="1">
    <citation type="submission" date="2015-09" db="EMBL/GenBank/DDBJ databases">
        <title>De novo assembly of Pectinophora gossypiella (Pink Bollworm) gut transcriptome.</title>
        <authorList>
            <person name="Tassone E.E."/>
        </authorList>
    </citation>
    <scope>NUCLEOTIDE SEQUENCE</scope>
</reference>
<organism evidence="1">
    <name type="scientific">Pectinophora gossypiella</name>
    <name type="common">Cotton pink bollworm</name>
    <name type="synonym">Depressaria gossypiella</name>
    <dbReference type="NCBI Taxonomy" id="13191"/>
    <lineage>
        <taxon>Eukaryota</taxon>
        <taxon>Metazoa</taxon>
        <taxon>Ecdysozoa</taxon>
        <taxon>Arthropoda</taxon>
        <taxon>Hexapoda</taxon>
        <taxon>Insecta</taxon>
        <taxon>Pterygota</taxon>
        <taxon>Neoptera</taxon>
        <taxon>Endopterygota</taxon>
        <taxon>Lepidoptera</taxon>
        <taxon>Glossata</taxon>
        <taxon>Ditrysia</taxon>
        <taxon>Gelechioidea</taxon>
        <taxon>Gelechiidae</taxon>
        <taxon>Apatetrinae</taxon>
        <taxon>Pectinophora</taxon>
    </lineage>
</organism>
<sequence length="192" mass="20657">MAEEKEKEKLSTLVAKRGYIKVLNQNDIEDFGKVEEIFYFSKAMLLDAIEKRNKNDSSSTPPPSTSSVNDRKLKLPAINIEIFDDGFTSRAFQLEREIGKEPTVAELLAFLEKRALAAENSPATASNWKPASRLAVNIAVQGSSCKKCAPAIYSDDEHTAAEPALVPAIEAAIVSAAEPAIVPAAAEPIAAA</sequence>
<dbReference type="AlphaFoldDB" id="A0A1E1W9J0"/>
<proteinExistence type="predicted"/>
<accession>A0A1E1W9J0</accession>